<dbReference type="OrthoDB" id="9815002at2"/>
<accession>A0A1H3DA88</accession>
<dbReference type="STRING" id="61595.SAMN05421644_10840"/>
<dbReference type="CDD" id="cd00118">
    <property type="entry name" value="LysM"/>
    <property type="match status" value="1"/>
</dbReference>
<dbReference type="PROSITE" id="PS51257">
    <property type="entry name" value="PROKAR_LIPOPROTEIN"/>
    <property type="match status" value="1"/>
</dbReference>
<dbReference type="SMART" id="SM00257">
    <property type="entry name" value="LysM"/>
    <property type="match status" value="1"/>
</dbReference>
<sequence>MRPRAQNARLVWALAIVTSLLLMAGCASNDLESRDADGERHAQRDYGDARTFPVPTEIQDNVDFWRHVYGIWSRDEVAIHDNEHLGVIYEVTRMPGIVQSGYSQSQSAWIKERAEYYRARLASLEERVRYNQSLTAQDKDLLKKFKHVDGVNALYGASDRVRVQRGVREKFRRGMEISGRYDEIFRDIMRRHGVPEDLAFLPHVESSFQTNARSSVGAAGIWQFMPTTARQYMSVNDKIDDRLDPILAAEAAARYLSAAYRRLGSWPLAITSYNHGQGGMANAKSQHGDHIGRIVKNYKGATFGFDSRNFYSSFMAAREVASHASRYFPDGVRYEQPWRHDRIALEQSLPADYLAQHYGTSARRLAELNLHWRDSVINGKSLLPAGTTIWLPAGTTRRIASQPPPYSRPVAIARAEPPRVAATAVAKAVPTAKPTTPKAEPAVKTVNAPKKAPVVASAAKSDTTRSAKQPTRYHVVQPQETLYRVAVQNGISVEQLRKLNKMQPDDNNIRPGQKLIVGL</sequence>
<feature type="chain" id="PRO_5011444765" evidence="2">
    <location>
        <begin position="25"/>
        <end position="519"/>
    </location>
</feature>
<gene>
    <name evidence="4" type="ORF">SAMN05421644_10840</name>
</gene>
<evidence type="ECO:0000256" key="1">
    <source>
        <dbReference type="ARBA" id="ARBA00007734"/>
    </source>
</evidence>
<feature type="signal peptide" evidence="2">
    <location>
        <begin position="1"/>
        <end position="24"/>
    </location>
</feature>
<dbReference type="Pfam" id="PF01476">
    <property type="entry name" value="LysM"/>
    <property type="match status" value="1"/>
</dbReference>
<dbReference type="RefSeq" id="WP_091332491.1">
    <property type="nucleotide sequence ID" value="NZ_FNOW01000008.1"/>
</dbReference>
<evidence type="ECO:0000256" key="2">
    <source>
        <dbReference type="SAM" id="SignalP"/>
    </source>
</evidence>
<proteinExistence type="inferred from homology"/>
<dbReference type="AlphaFoldDB" id="A0A1H3DA88"/>
<comment type="similarity">
    <text evidence="1">Belongs to the transglycosylase Slt family.</text>
</comment>
<protein>
    <submittedName>
        <fullName evidence="4">Membrane-bound lytic murein transglycosylase D</fullName>
    </submittedName>
</protein>
<dbReference type="Pfam" id="PF01464">
    <property type="entry name" value="SLT"/>
    <property type="match status" value="1"/>
</dbReference>
<dbReference type="InterPro" id="IPR008258">
    <property type="entry name" value="Transglycosylase_SLT_dom_1"/>
</dbReference>
<dbReference type="PROSITE" id="PS51782">
    <property type="entry name" value="LYSM"/>
    <property type="match status" value="1"/>
</dbReference>
<organism evidence="4 5">
    <name type="scientific">Allochromatium warmingii</name>
    <name type="common">Chromatium warmingii</name>
    <dbReference type="NCBI Taxonomy" id="61595"/>
    <lineage>
        <taxon>Bacteria</taxon>
        <taxon>Pseudomonadati</taxon>
        <taxon>Pseudomonadota</taxon>
        <taxon>Gammaproteobacteria</taxon>
        <taxon>Chromatiales</taxon>
        <taxon>Chromatiaceae</taxon>
        <taxon>Allochromatium</taxon>
    </lineage>
</organism>
<feature type="domain" description="LysM" evidence="3">
    <location>
        <begin position="472"/>
        <end position="517"/>
    </location>
</feature>
<dbReference type="InterPro" id="IPR018392">
    <property type="entry name" value="LysM"/>
</dbReference>
<evidence type="ECO:0000259" key="3">
    <source>
        <dbReference type="PROSITE" id="PS51782"/>
    </source>
</evidence>
<keyword evidence="5" id="KW-1185">Reference proteome</keyword>
<dbReference type="InterPro" id="IPR036779">
    <property type="entry name" value="LysM_dom_sf"/>
</dbReference>
<dbReference type="InterPro" id="IPR023346">
    <property type="entry name" value="Lysozyme-like_dom_sf"/>
</dbReference>
<dbReference type="Proteomes" id="UP000198672">
    <property type="component" value="Unassembled WGS sequence"/>
</dbReference>
<dbReference type="CDD" id="cd16894">
    <property type="entry name" value="MltD-like"/>
    <property type="match status" value="1"/>
</dbReference>
<evidence type="ECO:0000313" key="5">
    <source>
        <dbReference type="Proteomes" id="UP000198672"/>
    </source>
</evidence>
<dbReference type="Gene3D" id="3.10.350.10">
    <property type="entry name" value="LysM domain"/>
    <property type="match status" value="1"/>
</dbReference>
<reference evidence="5" key="1">
    <citation type="submission" date="2016-10" db="EMBL/GenBank/DDBJ databases">
        <authorList>
            <person name="Varghese N."/>
            <person name="Submissions S."/>
        </authorList>
    </citation>
    <scope>NUCLEOTIDE SEQUENCE [LARGE SCALE GENOMIC DNA]</scope>
    <source>
        <strain evidence="5">DSM 173</strain>
    </source>
</reference>
<dbReference type="EMBL" id="FNOW01000008">
    <property type="protein sequence ID" value="SDX63267.1"/>
    <property type="molecule type" value="Genomic_DNA"/>
</dbReference>
<dbReference type="SUPFAM" id="SSF54106">
    <property type="entry name" value="LysM domain"/>
    <property type="match status" value="1"/>
</dbReference>
<dbReference type="PANTHER" id="PTHR37423:SF2">
    <property type="entry name" value="MEMBRANE-BOUND LYTIC MUREIN TRANSGLYCOSYLASE C"/>
    <property type="match status" value="1"/>
</dbReference>
<dbReference type="Gene3D" id="1.10.530.10">
    <property type="match status" value="1"/>
</dbReference>
<name>A0A1H3DA88_ALLWA</name>
<keyword evidence="2" id="KW-0732">Signal</keyword>
<dbReference type="SUPFAM" id="SSF53955">
    <property type="entry name" value="Lysozyme-like"/>
    <property type="match status" value="1"/>
</dbReference>
<evidence type="ECO:0000313" key="4">
    <source>
        <dbReference type="EMBL" id="SDX63267.1"/>
    </source>
</evidence>
<dbReference type="PANTHER" id="PTHR37423">
    <property type="entry name" value="SOLUBLE LYTIC MUREIN TRANSGLYCOSYLASE-RELATED"/>
    <property type="match status" value="1"/>
</dbReference>